<dbReference type="Gene3D" id="3.90.320.10">
    <property type="match status" value="1"/>
</dbReference>
<dbReference type="InterPro" id="IPR017482">
    <property type="entry name" value="Lambda-type_endonuclease"/>
</dbReference>
<sequence length="241" mass="28043">MLANKDFDYISFFNNCDIDFVKSDEHWHELRNKGIGGSDAGIVMNVSNYKRPYELWEEKTGQVKASFITNKAIEKGNALEPVMFNLFKILYSDKYEVIDTKDISLSNKQFPFMRANLDGALINKATNKKGILEIKSTTIQNAAMLKQWSKDNMPITYFFQCLHYLNTTQFNFAVLYAILDIPWANDGDGKQETRIIYMDRETLGQDIDLLVKTELWFWKKVIHLDPPPFSENRNLELKEVN</sequence>
<reference evidence="2" key="1">
    <citation type="submission" date="2023-01" db="EMBL/GenBank/DDBJ databases">
        <title>Human gut microbiome strain richness.</title>
        <authorList>
            <person name="Chen-Liaw A."/>
        </authorList>
    </citation>
    <scope>NUCLEOTIDE SEQUENCE</scope>
    <source>
        <strain evidence="2">1001217st2_G6_1001217B_191108</strain>
    </source>
</reference>
<evidence type="ECO:0000259" key="1">
    <source>
        <dbReference type="Pfam" id="PF09588"/>
    </source>
</evidence>
<dbReference type="InterPro" id="IPR011604">
    <property type="entry name" value="PDDEXK-like_dom_sf"/>
</dbReference>
<dbReference type="InterPro" id="IPR011335">
    <property type="entry name" value="Restrct_endonuc-II-like"/>
</dbReference>
<accession>A0AB35IMJ3</accession>
<dbReference type="Proteomes" id="UP001211987">
    <property type="component" value="Unassembled WGS sequence"/>
</dbReference>
<name>A0AB35IMJ3_9FIRM</name>
<comment type="caution">
    <text evidence="2">The sequence shown here is derived from an EMBL/GenBank/DDBJ whole genome shotgun (WGS) entry which is preliminary data.</text>
</comment>
<feature type="domain" description="YqaJ viral recombinase" evidence="1">
    <location>
        <begin position="26"/>
        <end position="170"/>
    </location>
</feature>
<gene>
    <name evidence="2" type="ORF">PM738_13985</name>
</gene>
<proteinExistence type="predicted"/>
<evidence type="ECO:0000313" key="3">
    <source>
        <dbReference type="Proteomes" id="UP001211987"/>
    </source>
</evidence>
<dbReference type="RefSeq" id="WP_272019080.1">
    <property type="nucleotide sequence ID" value="NZ_CAXMZC010000001.1"/>
</dbReference>
<dbReference type="Pfam" id="PF09588">
    <property type="entry name" value="YqaJ"/>
    <property type="match status" value="1"/>
</dbReference>
<dbReference type="EMBL" id="JAQLKE010000027">
    <property type="protein sequence ID" value="MDB7084915.1"/>
    <property type="molecule type" value="Genomic_DNA"/>
</dbReference>
<dbReference type="AlphaFoldDB" id="A0AB35IMJ3"/>
<dbReference type="SUPFAM" id="SSF52980">
    <property type="entry name" value="Restriction endonuclease-like"/>
    <property type="match status" value="1"/>
</dbReference>
<dbReference type="NCBIfam" id="TIGR03033">
    <property type="entry name" value="phage_rel_nuc"/>
    <property type="match status" value="1"/>
</dbReference>
<dbReference type="InterPro" id="IPR019080">
    <property type="entry name" value="YqaJ_viral_recombinase"/>
</dbReference>
<organism evidence="2 3">
    <name type="scientific">Thomasclavelia ramosa</name>
    <dbReference type="NCBI Taxonomy" id="1547"/>
    <lineage>
        <taxon>Bacteria</taxon>
        <taxon>Bacillati</taxon>
        <taxon>Bacillota</taxon>
        <taxon>Erysipelotrichia</taxon>
        <taxon>Erysipelotrichales</taxon>
        <taxon>Coprobacillaceae</taxon>
        <taxon>Thomasclavelia</taxon>
    </lineage>
</organism>
<protein>
    <submittedName>
        <fullName evidence="2">YqaJ viral recombinase family protein</fullName>
    </submittedName>
</protein>
<evidence type="ECO:0000313" key="2">
    <source>
        <dbReference type="EMBL" id="MDB7084915.1"/>
    </source>
</evidence>